<evidence type="ECO:0000313" key="3">
    <source>
        <dbReference type="EMBL" id="EFC46849.1"/>
    </source>
</evidence>
<dbReference type="OrthoDB" id="10429972at2759"/>
<dbReference type="KEGG" id="ngr:NAEGRDRAFT_65251"/>
<protein>
    <submittedName>
        <fullName evidence="3">Predicted protein</fullName>
    </submittedName>
</protein>
<keyword evidence="2" id="KW-1133">Transmembrane helix</keyword>
<proteinExistence type="predicted"/>
<keyword evidence="2" id="KW-0472">Membrane</keyword>
<feature type="region of interest" description="Disordered" evidence="1">
    <location>
        <begin position="1"/>
        <end position="20"/>
    </location>
</feature>
<accession>D2V8R4</accession>
<organism evidence="4">
    <name type="scientific">Naegleria gruberi</name>
    <name type="common">Amoeba</name>
    <dbReference type="NCBI Taxonomy" id="5762"/>
    <lineage>
        <taxon>Eukaryota</taxon>
        <taxon>Discoba</taxon>
        <taxon>Heterolobosea</taxon>
        <taxon>Tetramitia</taxon>
        <taxon>Eutetramitia</taxon>
        <taxon>Vahlkampfiidae</taxon>
        <taxon>Naegleria</taxon>
    </lineage>
</organism>
<feature type="compositionally biased region" description="Low complexity" evidence="1">
    <location>
        <begin position="33"/>
        <end position="53"/>
    </location>
</feature>
<dbReference type="RefSeq" id="XP_002679593.1">
    <property type="nucleotide sequence ID" value="XM_002679547.1"/>
</dbReference>
<dbReference type="Proteomes" id="UP000006671">
    <property type="component" value="Unassembled WGS sequence"/>
</dbReference>
<dbReference type="PANTHER" id="PTHR34078">
    <property type="entry name" value="EXPRESSED PROTEIN"/>
    <property type="match status" value="1"/>
</dbReference>
<keyword evidence="2" id="KW-0812">Transmembrane</keyword>
<feature type="region of interest" description="Disordered" evidence="1">
    <location>
        <begin position="27"/>
        <end position="53"/>
    </location>
</feature>
<evidence type="ECO:0000313" key="4">
    <source>
        <dbReference type="Proteomes" id="UP000006671"/>
    </source>
</evidence>
<dbReference type="OMA" id="FYNAQPV"/>
<dbReference type="GeneID" id="8859723"/>
<feature type="transmembrane region" description="Helical" evidence="2">
    <location>
        <begin position="120"/>
        <end position="137"/>
    </location>
</feature>
<dbReference type="AlphaFoldDB" id="D2V8R4"/>
<sequence length="178" mass="19901">MSQQQQNYNDQSKGIQQQQPSYDTGAVQYGAINPNVPTTTNTTTTATTSQPQTYQPVPYYSPIAQQEGTYTANQPFYNAQPVIYTQPVTYQQPTSYQTVTNTSTALLTNYDVKEENDAKLLLIIGLFIGLVWLICYFKFRRSSNPRAQAYARTSGILFFVQFFLSLALGVALSISMSV</sequence>
<dbReference type="VEuPathDB" id="AmoebaDB:NAEGRDRAFT_65251"/>
<reference evidence="3 4" key="1">
    <citation type="journal article" date="2010" name="Cell">
        <title>The genome of Naegleria gruberi illuminates early eukaryotic versatility.</title>
        <authorList>
            <person name="Fritz-Laylin L.K."/>
            <person name="Prochnik S.E."/>
            <person name="Ginger M.L."/>
            <person name="Dacks J.B."/>
            <person name="Carpenter M.L."/>
            <person name="Field M.C."/>
            <person name="Kuo A."/>
            <person name="Paredez A."/>
            <person name="Chapman J."/>
            <person name="Pham J."/>
            <person name="Shu S."/>
            <person name="Neupane R."/>
            <person name="Cipriano M."/>
            <person name="Mancuso J."/>
            <person name="Tu H."/>
            <person name="Salamov A."/>
            <person name="Lindquist E."/>
            <person name="Shapiro H."/>
            <person name="Lucas S."/>
            <person name="Grigoriev I.V."/>
            <person name="Cande W.Z."/>
            <person name="Fulton C."/>
            <person name="Rokhsar D.S."/>
            <person name="Dawson S.C."/>
        </authorList>
    </citation>
    <scope>NUCLEOTIDE SEQUENCE [LARGE SCALE GENOMIC DNA]</scope>
    <source>
        <strain evidence="3 4">NEG-M</strain>
    </source>
</reference>
<gene>
    <name evidence="3" type="ORF">NAEGRDRAFT_65251</name>
</gene>
<dbReference type="InParanoid" id="D2V8R4"/>
<feature type="transmembrane region" description="Helical" evidence="2">
    <location>
        <begin position="149"/>
        <end position="174"/>
    </location>
</feature>
<keyword evidence="4" id="KW-1185">Reference proteome</keyword>
<dbReference type="EMBL" id="GG738857">
    <property type="protein sequence ID" value="EFC46849.1"/>
    <property type="molecule type" value="Genomic_DNA"/>
</dbReference>
<dbReference type="PANTHER" id="PTHR34078:SF3">
    <property type="entry name" value="TRANSMEMBRANE PROTEIN"/>
    <property type="match status" value="1"/>
</dbReference>
<evidence type="ECO:0000256" key="2">
    <source>
        <dbReference type="SAM" id="Phobius"/>
    </source>
</evidence>
<name>D2V8R4_NAEGR</name>
<evidence type="ECO:0000256" key="1">
    <source>
        <dbReference type="SAM" id="MobiDB-lite"/>
    </source>
</evidence>